<name>A0A0D3G6T0_9ORYZ</name>
<dbReference type="EnsemblPlants" id="OBART05G13880.1">
    <property type="protein sequence ID" value="OBART05G13880.1"/>
    <property type="gene ID" value="OBART05G13880"/>
</dbReference>
<feature type="region of interest" description="Disordered" evidence="1">
    <location>
        <begin position="62"/>
        <end position="137"/>
    </location>
</feature>
<reference evidence="2" key="2">
    <citation type="submission" date="2015-03" db="UniProtKB">
        <authorList>
            <consortium name="EnsemblPlants"/>
        </authorList>
    </citation>
    <scope>IDENTIFICATION</scope>
</reference>
<dbReference type="AlphaFoldDB" id="A0A0D3G6T0"/>
<evidence type="ECO:0000256" key="1">
    <source>
        <dbReference type="SAM" id="MobiDB-lite"/>
    </source>
</evidence>
<dbReference type="Gramene" id="OBART05G13880.1">
    <property type="protein sequence ID" value="OBART05G13880.1"/>
    <property type="gene ID" value="OBART05G13880"/>
</dbReference>
<accession>A0A0D3G6T0</accession>
<keyword evidence="3" id="KW-1185">Reference proteome</keyword>
<organism evidence="2">
    <name type="scientific">Oryza barthii</name>
    <dbReference type="NCBI Taxonomy" id="65489"/>
    <lineage>
        <taxon>Eukaryota</taxon>
        <taxon>Viridiplantae</taxon>
        <taxon>Streptophyta</taxon>
        <taxon>Embryophyta</taxon>
        <taxon>Tracheophyta</taxon>
        <taxon>Spermatophyta</taxon>
        <taxon>Magnoliopsida</taxon>
        <taxon>Liliopsida</taxon>
        <taxon>Poales</taxon>
        <taxon>Poaceae</taxon>
        <taxon>BOP clade</taxon>
        <taxon>Oryzoideae</taxon>
        <taxon>Oryzeae</taxon>
        <taxon>Oryzinae</taxon>
        <taxon>Oryza</taxon>
    </lineage>
</organism>
<dbReference type="Proteomes" id="UP000026960">
    <property type="component" value="Chromosome 5"/>
</dbReference>
<evidence type="ECO:0000313" key="3">
    <source>
        <dbReference type="Proteomes" id="UP000026960"/>
    </source>
</evidence>
<reference evidence="2" key="1">
    <citation type="journal article" date="2009" name="Rice">
        <title>De Novo Next Generation Sequencing of Plant Genomes.</title>
        <authorList>
            <person name="Rounsley S."/>
            <person name="Marri P.R."/>
            <person name="Yu Y."/>
            <person name="He R."/>
            <person name="Sisneros N."/>
            <person name="Goicoechea J.L."/>
            <person name="Lee S.J."/>
            <person name="Angelova A."/>
            <person name="Kudrna D."/>
            <person name="Luo M."/>
            <person name="Affourtit J."/>
            <person name="Desany B."/>
            <person name="Knight J."/>
            <person name="Niazi F."/>
            <person name="Egholm M."/>
            <person name="Wing R.A."/>
        </authorList>
    </citation>
    <scope>NUCLEOTIDE SEQUENCE [LARGE SCALE GENOMIC DNA]</scope>
    <source>
        <strain evidence="2">cv. IRGC 105608</strain>
    </source>
</reference>
<proteinExistence type="predicted"/>
<evidence type="ECO:0000313" key="2">
    <source>
        <dbReference type="EnsemblPlants" id="OBART05G13880.1"/>
    </source>
</evidence>
<dbReference type="PaxDb" id="65489-OBART05G13880.1"/>
<protein>
    <submittedName>
        <fullName evidence="2">Uncharacterized protein</fullName>
    </submittedName>
</protein>
<dbReference type="HOGENOM" id="CLU_1868254_0_0_1"/>
<sequence>MFVSQPIGGHDEFFYICPTPRDRGVLVIMHGSVAATSPAPVRRRSVAGLTMSIANCYKLGSKSPLRGGGWSLPRRKVVSSRSPPPRRITQGEQEGAPTRSGARTAAAKGSSREQEGAPTRSGPRTAAAKGSSRGRDL</sequence>